<comment type="caution">
    <text evidence="1">The sequence shown here is derived from an EMBL/GenBank/DDBJ whole genome shotgun (WGS) entry which is preliminary data.</text>
</comment>
<dbReference type="Proteomes" id="UP001424532">
    <property type="component" value="Unassembled WGS sequence"/>
</dbReference>
<sequence>MITLFVILLATLPSLSLPWVLHRQRQQHRTLLAALDVGMVQLAHDGRVCWPIR</sequence>
<organism evidence="1 2">
    <name type="scientific">Pseudomonas sichuanensis</name>
    <dbReference type="NCBI Taxonomy" id="2213015"/>
    <lineage>
        <taxon>Bacteria</taxon>
        <taxon>Pseudomonadati</taxon>
        <taxon>Pseudomonadota</taxon>
        <taxon>Gammaproteobacteria</taxon>
        <taxon>Pseudomonadales</taxon>
        <taxon>Pseudomonadaceae</taxon>
        <taxon>Pseudomonas</taxon>
    </lineage>
</organism>
<protein>
    <submittedName>
        <fullName evidence="1">Uncharacterized protein</fullName>
    </submittedName>
</protein>
<evidence type="ECO:0000313" key="2">
    <source>
        <dbReference type="Proteomes" id="UP001424532"/>
    </source>
</evidence>
<reference evidence="1 2" key="1">
    <citation type="submission" date="2024-05" db="EMBL/GenBank/DDBJ databases">
        <title>Sequence of Lycoming College course isolates.</title>
        <authorList>
            <person name="Reigle C.A."/>
            <person name="Newman J.D."/>
        </authorList>
    </citation>
    <scope>NUCLEOTIDE SEQUENCE [LARGE SCALE GENOMIC DNA]</scope>
    <source>
        <strain evidence="1 2">CAR-09</strain>
    </source>
</reference>
<name>A0ABV0DID2_9PSED</name>
<gene>
    <name evidence="1" type="ORF">ABFE88_13685</name>
</gene>
<keyword evidence="2" id="KW-1185">Reference proteome</keyword>
<dbReference type="EMBL" id="JBDLYL010000012">
    <property type="protein sequence ID" value="MEN8640697.1"/>
    <property type="molecule type" value="Genomic_DNA"/>
</dbReference>
<dbReference type="RefSeq" id="WP_347150257.1">
    <property type="nucleotide sequence ID" value="NZ_JBDLYL010000012.1"/>
</dbReference>
<accession>A0ABV0DID2</accession>
<proteinExistence type="predicted"/>
<evidence type="ECO:0000313" key="1">
    <source>
        <dbReference type="EMBL" id="MEN8640697.1"/>
    </source>
</evidence>